<comment type="caution">
    <text evidence="2">The sequence shown here is derived from an EMBL/GenBank/DDBJ whole genome shotgun (WGS) entry which is preliminary data.</text>
</comment>
<keyword evidence="3" id="KW-1185">Reference proteome</keyword>
<gene>
    <name evidence="2" type="ORF">AB0C36_15830</name>
</gene>
<dbReference type="Proteomes" id="UP001551482">
    <property type="component" value="Unassembled WGS sequence"/>
</dbReference>
<feature type="compositionally biased region" description="Basic and acidic residues" evidence="1">
    <location>
        <begin position="1"/>
        <end position="29"/>
    </location>
</feature>
<organism evidence="2 3">
    <name type="scientific">Streptodolium elevatio</name>
    <dbReference type="NCBI Taxonomy" id="3157996"/>
    <lineage>
        <taxon>Bacteria</taxon>
        <taxon>Bacillati</taxon>
        <taxon>Actinomycetota</taxon>
        <taxon>Actinomycetes</taxon>
        <taxon>Kitasatosporales</taxon>
        <taxon>Streptomycetaceae</taxon>
        <taxon>Streptodolium</taxon>
    </lineage>
</organism>
<feature type="region of interest" description="Disordered" evidence="1">
    <location>
        <begin position="1"/>
        <end position="31"/>
    </location>
</feature>
<evidence type="ECO:0000313" key="3">
    <source>
        <dbReference type="Proteomes" id="UP001551482"/>
    </source>
</evidence>
<protein>
    <submittedName>
        <fullName evidence="2">Uncharacterized protein</fullName>
    </submittedName>
</protein>
<sequence>MEADHQFERRLLGRDQSGDPHPRTHHLDPGVEVARGDASGVAGEFGDFEGESGGAQIEAGEQLASEVDLVVGEAGVSRSASWNICTARCVAGTSSPRAATAGVTPAPSS</sequence>
<evidence type="ECO:0000313" key="2">
    <source>
        <dbReference type="EMBL" id="MEU8134974.1"/>
    </source>
</evidence>
<reference evidence="2 3" key="1">
    <citation type="submission" date="2024-06" db="EMBL/GenBank/DDBJ databases">
        <title>The Natural Products Discovery Center: Release of the First 8490 Sequenced Strains for Exploring Actinobacteria Biosynthetic Diversity.</title>
        <authorList>
            <person name="Kalkreuter E."/>
            <person name="Kautsar S.A."/>
            <person name="Yang D."/>
            <person name="Bader C.D."/>
            <person name="Teijaro C.N."/>
            <person name="Fluegel L."/>
            <person name="Davis C.M."/>
            <person name="Simpson J.R."/>
            <person name="Lauterbach L."/>
            <person name="Steele A.D."/>
            <person name="Gui C."/>
            <person name="Meng S."/>
            <person name="Li G."/>
            <person name="Viehrig K."/>
            <person name="Ye F."/>
            <person name="Su P."/>
            <person name="Kiefer A.F."/>
            <person name="Nichols A."/>
            <person name="Cepeda A.J."/>
            <person name="Yan W."/>
            <person name="Fan B."/>
            <person name="Jiang Y."/>
            <person name="Adhikari A."/>
            <person name="Zheng C.-J."/>
            <person name="Schuster L."/>
            <person name="Cowan T.M."/>
            <person name="Smanski M.J."/>
            <person name="Chevrette M.G."/>
            <person name="De Carvalho L.P.S."/>
            <person name="Shen B."/>
        </authorList>
    </citation>
    <scope>NUCLEOTIDE SEQUENCE [LARGE SCALE GENOMIC DNA]</scope>
    <source>
        <strain evidence="2 3">NPDC048946</strain>
    </source>
</reference>
<evidence type="ECO:0000256" key="1">
    <source>
        <dbReference type="SAM" id="MobiDB-lite"/>
    </source>
</evidence>
<name>A0ABV3DJ94_9ACTN</name>
<proteinExistence type="predicted"/>
<dbReference type="EMBL" id="JBEZFP010000034">
    <property type="protein sequence ID" value="MEU8134974.1"/>
    <property type="molecule type" value="Genomic_DNA"/>
</dbReference>
<dbReference type="RefSeq" id="WP_358354109.1">
    <property type="nucleotide sequence ID" value="NZ_JBEZFP010000034.1"/>
</dbReference>
<accession>A0ABV3DJ94</accession>